<sequence>MSAYLEITLKIAEADRQKAAGVYTKYKQPFLDKIPGARSKELLIRSEDVQVLHGFDSVELAQGYLGSALFTGDVVEALKPYLQAAPDVRIYQVA</sequence>
<protein>
    <submittedName>
        <fullName evidence="1">Uncharacterized protein</fullName>
    </submittedName>
</protein>
<evidence type="ECO:0000313" key="1">
    <source>
        <dbReference type="EMBL" id="KJU81991.1"/>
    </source>
</evidence>
<proteinExistence type="predicted"/>
<dbReference type="EMBL" id="LACI01002454">
    <property type="protein sequence ID" value="KJU81991.1"/>
    <property type="molecule type" value="Genomic_DNA"/>
</dbReference>
<comment type="caution">
    <text evidence="1">The sequence shown here is derived from an EMBL/GenBank/DDBJ whole genome shotgun (WGS) entry which is preliminary data.</text>
</comment>
<gene>
    <name evidence="1" type="ORF">MBAV_005809</name>
</gene>
<reference evidence="1 2" key="1">
    <citation type="submission" date="2015-02" db="EMBL/GenBank/DDBJ databases">
        <title>Single-cell genomics of uncultivated deep-branching MTB reveals a conserved set of magnetosome genes.</title>
        <authorList>
            <person name="Kolinko S."/>
            <person name="Richter M."/>
            <person name="Glockner F.O."/>
            <person name="Brachmann A."/>
            <person name="Schuler D."/>
        </authorList>
    </citation>
    <scope>NUCLEOTIDE SEQUENCE [LARGE SCALE GENOMIC DNA]</scope>
    <source>
        <strain evidence="1">TM-1</strain>
    </source>
</reference>
<dbReference type="Proteomes" id="UP000033423">
    <property type="component" value="Unassembled WGS sequence"/>
</dbReference>
<keyword evidence="2" id="KW-1185">Reference proteome</keyword>
<dbReference type="AlphaFoldDB" id="A0A0F3GJB9"/>
<evidence type="ECO:0000313" key="2">
    <source>
        <dbReference type="Proteomes" id="UP000033423"/>
    </source>
</evidence>
<accession>A0A0F3GJB9</accession>
<organism evidence="1 2">
    <name type="scientific">Candidatus Magnetobacterium bavaricum</name>
    <dbReference type="NCBI Taxonomy" id="29290"/>
    <lineage>
        <taxon>Bacteria</taxon>
        <taxon>Pseudomonadati</taxon>
        <taxon>Nitrospirota</taxon>
        <taxon>Thermodesulfovibrionia</taxon>
        <taxon>Thermodesulfovibrionales</taxon>
        <taxon>Candidatus Magnetobacteriaceae</taxon>
        <taxon>Candidatus Magnetobacterium</taxon>
    </lineage>
</organism>
<dbReference type="PATRIC" id="fig|29290.4.peg.7679"/>
<name>A0A0F3GJB9_9BACT</name>